<evidence type="ECO:0000313" key="7">
    <source>
        <dbReference type="EMBL" id="POI34463.1"/>
    </source>
</evidence>
<evidence type="ECO:0008006" key="9">
    <source>
        <dbReference type="Google" id="ProtNLM"/>
    </source>
</evidence>
<organism evidence="7 8">
    <name type="scientific">Bambusicola thoracicus</name>
    <name type="common">Chinese bamboo-partridge</name>
    <name type="synonym">Perdix thoracica</name>
    <dbReference type="NCBI Taxonomy" id="9083"/>
    <lineage>
        <taxon>Eukaryota</taxon>
        <taxon>Metazoa</taxon>
        <taxon>Chordata</taxon>
        <taxon>Craniata</taxon>
        <taxon>Vertebrata</taxon>
        <taxon>Euteleostomi</taxon>
        <taxon>Archelosauria</taxon>
        <taxon>Archosauria</taxon>
        <taxon>Dinosauria</taxon>
        <taxon>Saurischia</taxon>
        <taxon>Theropoda</taxon>
        <taxon>Coelurosauria</taxon>
        <taxon>Aves</taxon>
        <taxon>Neognathae</taxon>
        <taxon>Galloanserae</taxon>
        <taxon>Galliformes</taxon>
        <taxon>Phasianidae</taxon>
        <taxon>Perdicinae</taxon>
        <taxon>Bambusicola</taxon>
    </lineage>
</organism>
<dbReference type="GO" id="GO:0000226">
    <property type="term" value="P:microtubule cytoskeleton organization"/>
    <property type="evidence" value="ECO:0007669"/>
    <property type="project" value="InterPro"/>
</dbReference>
<keyword evidence="5" id="KW-0206">Cytoskeleton</keyword>
<dbReference type="OrthoDB" id="8948920at2759"/>
<evidence type="ECO:0000256" key="2">
    <source>
        <dbReference type="ARBA" id="ARBA00007525"/>
    </source>
</evidence>
<proteinExistence type="inferred from homology"/>
<feature type="region of interest" description="Disordered" evidence="6">
    <location>
        <begin position="192"/>
        <end position="545"/>
    </location>
</feature>
<evidence type="ECO:0000256" key="5">
    <source>
        <dbReference type="ARBA" id="ARBA00023212"/>
    </source>
</evidence>
<feature type="region of interest" description="Disordered" evidence="6">
    <location>
        <begin position="145"/>
        <end position="167"/>
    </location>
</feature>
<dbReference type="EMBL" id="PPHD01001753">
    <property type="protein sequence ID" value="POI34463.1"/>
    <property type="molecule type" value="Genomic_DNA"/>
</dbReference>
<feature type="compositionally biased region" description="Polar residues" evidence="6">
    <location>
        <begin position="470"/>
        <end position="483"/>
    </location>
</feature>
<feature type="compositionally biased region" description="Polar residues" evidence="6">
    <location>
        <begin position="243"/>
        <end position="260"/>
    </location>
</feature>
<dbReference type="PANTHER" id="PTHR15073:SF4">
    <property type="entry name" value="ENSCONSIN"/>
    <property type="match status" value="1"/>
</dbReference>
<dbReference type="InterPro" id="IPR008604">
    <property type="entry name" value="MAP7_fam"/>
</dbReference>
<gene>
    <name evidence="7" type="ORF">CIB84_001785</name>
</gene>
<feature type="compositionally biased region" description="Low complexity" evidence="6">
    <location>
        <begin position="309"/>
        <end position="326"/>
    </location>
</feature>
<evidence type="ECO:0000313" key="8">
    <source>
        <dbReference type="Proteomes" id="UP000237246"/>
    </source>
</evidence>
<keyword evidence="3" id="KW-0963">Cytoplasm</keyword>
<comment type="subcellular location">
    <subcellularLocation>
        <location evidence="1">Cytoplasm</location>
        <location evidence="1">Cytoskeleton</location>
    </subcellularLocation>
</comment>
<evidence type="ECO:0000256" key="6">
    <source>
        <dbReference type="SAM" id="MobiDB-lite"/>
    </source>
</evidence>
<dbReference type="Pfam" id="PF05672">
    <property type="entry name" value="MAP7"/>
    <property type="match status" value="1"/>
</dbReference>
<feature type="compositionally biased region" description="Polar residues" evidence="6">
    <location>
        <begin position="530"/>
        <end position="545"/>
    </location>
</feature>
<accession>A0A2P4TDL4</accession>
<feature type="compositionally biased region" description="Basic and acidic residues" evidence="6">
    <location>
        <begin position="192"/>
        <end position="201"/>
    </location>
</feature>
<sequence length="607" mass="69103">MERKEEIIILILLCLIFFIAARETVWLEREERARQHYEKHLEERKKKLEEQRLKEERRRAAVEEKRRQRIEEDKERHEAVVRRTIERSQKPKQKQNRWSWGGALHSRINNSALSPFVLDPDRRSVSTMNLSKHVDPVINKRLSSSSATLLNSSDRGTVPKRKKKKEQERKCSILIRVNCGLTFSLFAELQTDKKEKERDHLSSSFSANLKGGHFSSNPKARSPAPSPVWHASKSLPSLAGTLKQITSPPGSSKVPSTQARPPSPGNIRPVKKDTKPENEKKRPEKEAEKASEERTEESKETSAGTGESANQEELAVQAEVAQAASPSLPPAPPALSPPPAPMKTSAGTTDPEEATRLLSEKRRLAREQREREEQERREREELERQKKEELSQRIAEERARREEEAARRQEAERKQKDAEEEREKEERLRRQAEEREQKEREEMERIQKQRLEEIMKRTRRVEAVDKKPNDQQNGHISKANNTGEAVITSPASPVEPSGGPQLQHATQSPHSGKPVTCTHMIVSHQPPMNMDSNLNPEKNTEENGMSVQNDNFEEIINLPIGSKPSRLDALNNDGSDSPGIPLNPILAFEDKGTLLPQVDSVQTHQTA</sequence>
<name>A0A2P4TDL4_BAMTH</name>
<evidence type="ECO:0000256" key="1">
    <source>
        <dbReference type="ARBA" id="ARBA00004245"/>
    </source>
</evidence>
<feature type="compositionally biased region" description="Basic and acidic residues" evidence="6">
    <location>
        <begin position="270"/>
        <end position="300"/>
    </location>
</feature>
<dbReference type="AlphaFoldDB" id="A0A2P4TDL4"/>
<feature type="region of interest" description="Disordered" evidence="6">
    <location>
        <begin position="49"/>
        <end position="73"/>
    </location>
</feature>
<reference evidence="7 8" key="1">
    <citation type="submission" date="2018-01" db="EMBL/GenBank/DDBJ databases">
        <title>Comparison of the Chinese Bamboo Partridge and Red Junglefowl genome sequences highlights the importance of demography in genome evolution.</title>
        <authorList>
            <person name="Tiley G.P."/>
            <person name="Kimball R.T."/>
            <person name="Braun E.L."/>
            <person name="Burleigh J.G."/>
        </authorList>
    </citation>
    <scope>NUCLEOTIDE SEQUENCE [LARGE SCALE GENOMIC DNA]</scope>
    <source>
        <strain evidence="7">RTK389</strain>
        <tissue evidence="7">Blood</tissue>
    </source>
</reference>
<dbReference type="Proteomes" id="UP000237246">
    <property type="component" value="Unassembled WGS sequence"/>
</dbReference>
<evidence type="ECO:0000256" key="4">
    <source>
        <dbReference type="ARBA" id="ARBA00023054"/>
    </source>
</evidence>
<feature type="compositionally biased region" description="Basic and acidic residues" evidence="6">
    <location>
        <begin position="353"/>
        <end position="469"/>
    </location>
</feature>
<comment type="caution">
    <text evidence="7">The sequence shown here is derived from an EMBL/GenBank/DDBJ whole genome shotgun (WGS) entry which is preliminary data.</text>
</comment>
<dbReference type="GO" id="GO:0015630">
    <property type="term" value="C:microtubule cytoskeleton"/>
    <property type="evidence" value="ECO:0007669"/>
    <property type="project" value="InterPro"/>
</dbReference>
<keyword evidence="8" id="KW-1185">Reference proteome</keyword>
<keyword evidence="4" id="KW-0175">Coiled coil</keyword>
<dbReference type="InterPro" id="IPR051483">
    <property type="entry name" value="MAP7_domain-containing"/>
</dbReference>
<protein>
    <recommendedName>
        <fullName evidence="9">MAP7 domain-containing protein</fullName>
    </recommendedName>
</protein>
<evidence type="ECO:0000256" key="3">
    <source>
        <dbReference type="ARBA" id="ARBA00022490"/>
    </source>
</evidence>
<feature type="non-terminal residue" evidence="7">
    <location>
        <position position="607"/>
    </location>
</feature>
<feature type="compositionally biased region" description="Pro residues" evidence="6">
    <location>
        <begin position="327"/>
        <end position="341"/>
    </location>
</feature>
<dbReference type="PANTHER" id="PTHR15073">
    <property type="entry name" value="MICROTUBULE-ASSOCIATED PROTEIN"/>
    <property type="match status" value="1"/>
</dbReference>
<comment type="similarity">
    <text evidence="2">Belongs to the MAP7 family.</text>
</comment>